<dbReference type="STRING" id="1802538.A2382_02725"/>
<evidence type="ECO:0000313" key="2">
    <source>
        <dbReference type="Proteomes" id="UP000178999"/>
    </source>
</evidence>
<proteinExistence type="predicted"/>
<organism evidence="1 2">
    <name type="scientific">Candidatus Woesebacteria bacterium RIFOXYB1_FULL_38_16</name>
    <dbReference type="NCBI Taxonomy" id="1802538"/>
    <lineage>
        <taxon>Bacteria</taxon>
        <taxon>Candidatus Woeseibacteriota</taxon>
    </lineage>
</organism>
<comment type="caution">
    <text evidence="1">The sequence shown here is derived from an EMBL/GenBank/DDBJ whole genome shotgun (WGS) entry which is preliminary data.</text>
</comment>
<gene>
    <name evidence="1" type="ORF">A2382_02725</name>
</gene>
<protein>
    <recommendedName>
        <fullName evidence="3">N-acetyltransferase domain-containing protein</fullName>
    </recommendedName>
</protein>
<dbReference type="EMBL" id="MGHY01000019">
    <property type="protein sequence ID" value="OGM79125.1"/>
    <property type="molecule type" value="Genomic_DNA"/>
</dbReference>
<name>A0A1F8CU80_9BACT</name>
<accession>A0A1F8CU80</accession>
<dbReference type="Proteomes" id="UP000178999">
    <property type="component" value="Unassembled WGS sequence"/>
</dbReference>
<dbReference type="AlphaFoldDB" id="A0A1F8CU80"/>
<sequence length="186" mass="21298">MVDVEENERISQVEIRESVLNDQVIDLYRDFLRKEQAEEADEKKRLGKDNLFYQKRADHNSALLSGLKVMKYIKTMSDEGEENSIVHTAWEEGTLVGIEVTGLDQLRVRGEFIGVTYDHAGSKTALRLLEARHQKLKELGINEYEALMLNRTARVLKRLGVDIEAVPEEHLDSIEVFGGSPYLIRI</sequence>
<reference evidence="1 2" key="1">
    <citation type="journal article" date="2016" name="Nat. Commun.">
        <title>Thousands of microbial genomes shed light on interconnected biogeochemical processes in an aquifer system.</title>
        <authorList>
            <person name="Anantharaman K."/>
            <person name="Brown C.T."/>
            <person name="Hug L.A."/>
            <person name="Sharon I."/>
            <person name="Castelle C.J."/>
            <person name="Probst A.J."/>
            <person name="Thomas B.C."/>
            <person name="Singh A."/>
            <person name="Wilkins M.J."/>
            <person name="Karaoz U."/>
            <person name="Brodie E.L."/>
            <person name="Williams K.H."/>
            <person name="Hubbard S.S."/>
            <person name="Banfield J.F."/>
        </authorList>
    </citation>
    <scope>NUCLEOTIDE SEQUENCE [LARGE SCALE GENOMIC DNA]</scope>
</reference>
<evidence type="ECO:0000313" key="1">
    <source>
        <dbReference type="EMBL" id="OGM79125.1"/>
    </source>
</evidence>
<evidence type="ECO:0008006" key="3">
    <source>
        <dbReference type="Google" id="ProtNLM"/>
    </source>
</evidence>